<name>A0A3R8S177_9FLAO</name>
<keyword evidence="2" id="KW-1185">Reference proteome</keyword>
<evidence type="ECO:0000313" key="2">
    <source>
        <dbReference type="Proteomes" id="UP000286990"/>
    </source>
</evidence>
<organism evidence="1 2">
    <name type="scientific">Maribacter algicola</name>
    <dbReference type="NCBI Taxonomy" id="2498892"/>
    <lineage>
        <taxon>Bacteria</taxon>
        <taxon>Pseudomonadati</taxon>
        <taxon>Bacteroidota</taxon>
        <taxon>Flavobacteriia</taxon>
        <taxon>Flavobacteriales</taxon>
        <taxon>Flavobacteriaceae</taxon>
        <taxon>Maribacter</taxon>
    </lineage>
</organism>
<comment type="caution">
    <text evidence="1">The sequence shown here is derived from an EMBL/GenBank/DDBJ whole genome shotgun (WGS) entry which is preliminary data.</text>
</comment>
<dbReference type="RefSeq" id="WP_125221575.1">
    <property type="nucleotide sequence ID" value="NZ_QUSX01000001.1"/>
</dbReference>
<accession>A0A3R8S177</accession>
<dbReference type="EMBL" id="QUSX01000001">
    <property type="protein sequence ID" value="RRQ49757.1"/>
    <property type="molecule type" value="Genomic_DNA"/>
</dbReference>
<reference evidence="2" key="1">
    <citation type="submission" date="2018-12" db="EMBL/GenBank/DDBJ databases">
        <title>Maribacter lutimaris sp. nov., isolated from marine sediment.</title>
        <authorList>
            <person name="Kim K.K."/>
        </authorList>
    </citation>
    <scope>NUCLEOTIDE SEQUENCE [LARGE SCALE GENOMIC DNA]</scope>
    <source>
        <strain evidence="2">PoM-212</strain>
    </source>
</reference>
<sequence length="129" mass="14271">MRCHAEPVEAFNTPMLKPIIIHLDSKKLPSLTREGCSATAERGGLELWYYFSPLAVKMKGLFSDTFSIAEKVSKKARLILGYLKSKKSLARIAQAVSDCIGILYGRFPIAPTPRPPGFTTDPKIGRFIS</sequence>
<dbReference type="AlphaFoldDB" id="A0A3R8S177"/>
<evidence type="ECO:0000313" key="1">
    <source>
        <dbReference type="EMBL" id="RRQ49757.1"/>
    </source>
</evidence>
<protein>
    <submittedName>
        <fullName evidence="1">Uncharacterized protein</fullName>
    </submittedName>
</protein>
<dbReference type="OrthoDB" id="9989690at2"/>
<dbReference type="Proteomes" id="UP000286990">
    <property type="component" value="Unassembled WGS sequence"/>
</dbReference>
<proteinExistence type="predicted"/>
<gene>
    <name evidence="1" type="ORF">DZC72_03975</name>
</gene>